<feature type="disulfide bond" evidence="4">
    <location>
        <begin position="237"/>
        <end position="264"/>
    </location>
</feature>
<feature type="domain" description="Sushi" evidence="6">
    <location>
        <begin position="499"/>
        <end position="573"/>
    </location>
</feature>
<feature type="chain" id="PRO_5024307074" evidence="5">
    <location>
        <begin position="29"/>
        <end position="1368"/>
    </location>
</feature>
<feature type="domain" description="Sushi" evidence="6">
    <location>
        <begin position="142"/>
        <end position="208"/>
    </location>
</feature>
<dbReference type="STRING" id="70415.A0A5S6QX71"/>
<evidence type="ECO:0000313" key="7">
    <source>
        <dbReference type="Proteomes" id="UP000046395"/>
    </source>
</evidence>
<feature type="disulfide bond" evidence="4">
    <location>
        <begin position="1273"/>
        <end position="1300"/>
    </location>
</feature>
<evidence type="ECO:0000313" key="8">
    <source>
        <dbReference type="WBParaSite" id="TMUE_3000012016.1"/>
    </source>
</evidence>
<feature type="disulfide bond" evidence="4">
    <location>
        <begin position="295"/>
        <end position="322"/>
    </location>
</feature>
<evidence type="ECO:0000256" key="1">
    <source>
        <dbReference type="ARBA" id="ARBA00022729"/>
    </source>
</evidence>
<feature type="domain" description="Sushi" evidence="6">
    <location>
        <begin position="1184"/>
        <end position="1242"/>
    </location>
</feature>
<feature type="domain" description="Sushi" evidence="6">
    <location>
        <begin position="209"/>
        <end position="266"/>
    </location>
</feature>
<evidence type="ECO:0000256" key="4">
    <source>
        <dbReference type="PROSITE-ProRule" id="PRU00302"/>
    </source>
</evidence>
<feature type="domain" description="Sushi" evidence="6">
    <location>
        <begin position="441"/>
        <end position="498"/>
    </location>
</feature>
<evidence type="ECO:0000259" key="6">
    <source>
        <dbReference type="PROSITE" id="PS50923"/>
    </source>
</evidence>
<keyword evidence="4" id="KW-0768">Sushi</keyword>
<feature type="domain" description="Sushi" evidence="6">
    <location>
        <begin position="81"/>
        <end position="140"/>
    </location>
</feature>
<dbReference type="InterPro" id="IPR035976">
    <property type="entry name" value="Sushi/SCR/CCP_sf"/>
</dbReference>
<keyword evidence="3 4" id="KW-1015">Disulfide bond</keyword>
<feature type="disulfide bond" evidence="4">
    <location>
        <begin position="544"/>
        <end position="571"/>
    </location>
</feature>
<keyword evidence="7" id="KW-1185">Reference proteome</keyword>
<feature type="disulfide bond" evidence="4">
    <location>
        <begin position="111"/>
        <end position="138"/>
    </location>
</feature>
<keyword evidence="2" id="KW-0677">Repeat</keyword>
<evidence type="ECO:0000256" key="2">
    <source>
        <dbReference type="ARBA" id="ARBA00022737"/>
    </source>
</evidence>
<feature type="domain" description="Sushi" evidence="6">
    <location>
        <begin position="1243"/>
        <end position="1302"/>
    </location>
</feature>
<comment type="caution">
    <text evidence="4">Lacks conserved residue(s) required for the propagation of feature annotation.</text>
</comment>
<reference evidence="8" key="1">
    <citation type="submission" date="2019-12" db="UniProtKB">
        <authorList>
            <consortium name="WormBaseParasite"/>
        </authorList>
    </citation>
    <scope>IDENTIFICATION</scope>
</reference>
<feature type="domain" description="Sushi" evidence="6">
    <location>
        <begin position="1124"/>
        <end position="1183"/>
    </location>
</feature>
<feature type="domain" description="Sushi" evidence="6">
    <location>
        <begin position="267"/>
        <end position="324"/>
    </location>
</feature>
<dbReference type="SUPFAM" id="SSF57535">
    <property type="entry name" value="Complement control module/SCR domain"/>
    <property type="match status" value="13"/>
</dbReference>
<dbReference type="CDD" id="cd00033">
    <property type="entry name" value="CCP"/>
    <property type="match status" value="10"/>
</dbReference>
<evidence type="ECO:0000256" key="5">
    <source>
        <dbReference type="SAM" id="SignalP"/>
    </source>
</evidence>
<dbReference type="SMART" id="SM00032">
    <property type="entry name" value="CCP"/>
    <property type="match status" value="14"/>
</dbReference>
<feature type="disulfide bond" evidence="4">
    <location>
        <begin position="353"/>
        <end position="380"/>
    </location>
</feature>
<dbReference type="InterPro" id="IPR036179">
    <property type="entry name" value="Ig-like_dom_sf"/>
</dbReference>
<dbReference type="Gene3D" id="2.10.70.10">
    <property type="entry name" value="Complement Module, domain 1"/>
    <property type="match status" value="13"/>
</dbReference>
<feature type="signal peptide" evidence="5">
    <location>
        <begin position="1"/>
        <end position="28"/>
    </location>
</feature>
<dbReference type="Proteomes" id="UP000046395">
    <property type="component" value="Unassembled WGS sequence"/>
</dbReference>
<feature type="domain" description="Sushi" evidence="6">
    <location>
        <begin position="1313"/>
        <end position="1363"/>
    </location>
</feature>
<dbReference type="PROSITE" id="PS50923">
    <property type="entry name" value="SUSHI"/>
    <property type="match status" value="12"/>
</dbReference>
<proteinExistence type="predicted"/>
<protein>
    <submittedName>
        <fullName evidence="8">Sushi domain-containing protein</fullName>
    </submittedName>
</protein>
<dbReference type="InterPro" id="IPR051277">
    <property type="entry name" value="SEZ6_CSMD_C4BPB_Regulators"/>
</dbReference>
<feature type="disulfide bond" evidence="4">
    <location>
        <begin position="1213"/>
        <end position="1240"/>
    </location>
</feature>
<evidence type="ECO:0000256" key="3">
    <source>
        <dbReference type="ARBA" id="ARBA00023157"/>
    </source>
</evidence>
<dbReference type="PANTHER" id="PTHR45656">
    <property type="entry name" value="PROTEIN CBR-CLEC-78"/>
    <property type="match status" value="1"/>
</dbReference>
<feature type="domain" description="Sushi" evidence="6">
    <location>
        <begin position="325"/>
        <end position="382"/>
    </location>
</feature>
<feature type="domain" description="Sushi" evidence="6">
    <location>
        <begin position="660"/>
        <end position="723"/>
    </location>
</feature>
<dbReference type="PANTHER" id="PTHR45656:SF4">
    <property type="entry name" value="PROTEIN CBR-CLEC-78"/>
    <property type="match status" value="1"/>
</dbReference>
<dbReference type="InterPro" id="IPR000436">
    <property type="entry name" value="Sushi_SCR_CCP_dom"/>
</dbReference>
<dbReference type="WBParaSite" id="TMUE_3000012016.1">
    <property type="protein sequence ID" value="TMUE_3000012016.1"/>
    <property type="gene ID" value="WBGene00293232"/>
</dbReference>
<organism evidence="7 8">
    <name type="scientific">Trichuris muris</name>
    <name type="common">Mouse whipworm</name>
    <dbReference type="NCBI Taxonomy" id="70415"/>
    <lineage>
        <taxon>Eukaryota</taxon>
        <taxon>Metazoa</taxon>
        <taxon>Ecdysozoa</taxon>
        <taxon>Nematoda</taxon>
        <taxon>Enoplea</taxon>
        <taxon>Dorylaimia</taxon>
        <taxon>Trichinellida</taxon>
        <taxon>Trichuridae</taxon>
        <taxon>Trichuris</taxon>
    </lineage>
</organism>
<dbReference type="Pfam" id="PF00084">
    <property type="entry name" value="Sushi"/>
    <property type="match status" value="11"/>
</dbReference>
<accession>A0A5S6QX71</accession>
<keyword evidence="1 5" id="KW-0732">Signal</keyword>
<name>A0A5S6QX71_TRIMR</name>
<sequence>MRSDSAWTCRACFVASLCSFLFTEGALGYVITNCPIRPDNWKLQYGKSRCRKSCLLDIDCGSKHQCICDQECGLSCIKKGSQCPLVITGLANGHVRYPKEATVGSSIKYECSDGYRLVGPRRRVCQGNRMWSGWEPSCSTSDKCTKPPELPHARHNASDGTHVHVVNTVLRYECVEGYHADDRGFQLAKCLMHKESAEWFGPDVKCIARSCGHPGEVLNAVRLGDEFTYPNVVTYRCVDGFHLLGSSTLSCAGNGLWVGEKPTCKAIECPRPKAPLYGQVQGTSVDFQSKVVYSCEEGYRLVGQKQRICQSDRSWSGMEPYCEEVSCPTLGVLWNGFIDGDETSFGAMVIFRCLDGMTHLGPPYSRCQKDGSWSHPMPSCMAPCQMPKLSNGVIMRHDLSEPVPHGEHVAIRCASFHEVEYSESPLCNNGSWSHLPRCVPMRCRKWPEPVRNGYVLFAKTQHGAMARFVCHAGYQLKGPSTIRCSFGEWKGIRPVCVEKHCPHPKTVIGDIEHGLIKLEGSLGSYEYKDYIRAVGEHRTIVFECHRGYMLEGPGRATCVNGTWQPNVRPRCVLQTHPSLSGRIDWDVIVRDKRHLGWKPVQAIWRSHLVREARQKGFALRESSFLSKRVNGGARALGDKFTILTDLGKSKIENEHETSLSACTLPTRANSFFVVAGQIVKYGEEIPNGTTVRIHCSPGHLLKGMPDNLCITGTWQSPFGECTPIPSPLEANCPPPADVDRVAVVWLPPLEQTNNGRSYEGGAIQRIAVDDENFAIRQYPNASIVKYACRMSENGRSSRQRPQAMSVQCIDGRWVALLRPCFSMESRQLEAVLPGSVRAIRRSRRCLSPNVRAPWRLVAYLNSWKSNKGMLKSPAKVTYRQGTTVYVRCSTNNVTSWMKCVGGHWSELDDGLCNNASNDQPLIRKGDCLFNPSDFAHMTISNDRLGEQIVFTQHLPEGTELTLRCEHVGLFQLIGPGRVVCRNGSWFGGSPKSYCRPVGTAVLSGRPPAIVFRTVQGDVWPSTSGDLVVRRSSTLQLDCLYPLDKGQPVWHYTSSYRQYPQHWVNISVDMDRFHDSHAGMLIGSPSILSAYRLTIYMARPEDSGTFYCVDPDGRRHAIRIVIKDVSCPALNQDQAMLVRTTKGNYFGSVVDLKCRPGFRLVGANRLRCLETGQWSQVPLPQCQAVKCPPIKSSHPALMINVSSYEYNGVALFQCKTGFTVDGPRYVQCTSHGQWSEDPPNCAVVRCTSPDVPTGAVLVPRKAHYYYRDIVLFSCSTGYLLTGRNYAICNKYGMWTNTAPECLRFCWFPGQPLFGDTTSPPKAYYLVGDTIAYYCISNKYKMDGNAVTRCTGTGKWSSSVPSCKPQMPTS</sequence>
<dbReference type="SUPFAM" id="SSF48726">
    <property type="entry name" value="Immunoglobulin"/>
    <property type="match status" value="1"/>
</dbReference>